<reference evidence="1 2" key="1">
    <citation type="journal article" date="2021" name="Comput. Struct. Biotechnol. J.">
        <title>De novo genome assembly of the potent medicinal plant Rehmannia glutinosa using nanopore technology.</title>
        <authorList>
            <person name="Ma L."/>
            <person name="Dong C."/>
            <person name="Song C."/>
            <person name="Wang X."/>
            <person name="Zheng X."/>
            <person name="Niu Y."/>
            <person name="Chen S."/>
            <person name="Feng W."/>
        </authorList>
    </citation>
    <scope>NUCLEOTIDE SEQUENCE [LARGE SCALE GENOMIC DNA]</scope>
    <source>
        <strain evidence="1">DH-2019</strain>
    </source>
</reference>
<name>A0ABR0VPY4_REHGL</name>
<comment type="caution">
    <text evidence="1">The sequence shown here is derived from an EMBL/GenBank/DDBJ whole genome shotgun (WGS) entry which is preliminary data.</text>
</comment>
<protein>
    <submittedName>
        <fullName evidence="1">Uncharacterized protein</fullName>
    </submittedName>
</protein>
<organism evidence="1 2">
    <name type="scientific">Rehmannia glutinosa</name>
    <name type="common">Chinese foxglove</name>
    <dbReference type="NCBI Taxonomy" id="99300"/>
    <lineage>
        <taxon>Eukaryota</taxon>
        <taxon>Viridiplantae</taxon>
        <taxon>Streptophyta</taxon>
        <taxon>Embryophyta</taxon>
        <taxon>Tracheophyta</taxon>
        <taxon>Spermatophyta</taxon>
        <taxon>Magnoliopsida</taxon>
        <taxon>eudicotyledons</taxon>
        <taxon>Gunneridae</taxon>
        <taxon>Pentapetalae</taxon>
        <taxon>asterids</taxon>
        <taxon>lamiids</taxon>
        <taxon>Lamiales</taxon>
        <taxon>Orobanchaceae</taxon>
        <taxon>Rehmannieae</taxon>
        <taxon>Rehmannia</taxon>
    </lineage>
</organism>
<proteinExistence type="predicted"/>
<dbReference type="Proteomes" id="UP001318860">
    <property type="component" value="Unassembled WGS sequence"/>
</dbReference>
<evidence type="ECO:0000313" key="2">
    <source>
        <dbReference type="Proteomes" id="UP001318860"/>
    </source>
</evidence>
<gene>
    <name evidence="1" type="ORF">DH2020_030060</name>
</gene>
<evidence type="ECO:0000313" key="1">
    <source>
        <dbReference type="EMBL" id="KAK6136169.1"/>
    </source>
</evidence>
<dbReference type="EMBL" id="JABTTQ020001050">
    <property type="protein sequence ID" value="KAK6136169.1"/>
    <property type="molecule type" value="Genomic_DNA"/>
</dbReference>
<accession>A0ABR0VPY4</accession>
<keyword evidence="2" id="KW-1185">Reference proteome</keyword>
<sequence>MAAWLSLKSLVQQSETPYEKTLKDEQEHVTVARALQKYLIKARLARAYYTNKQQPFIPKDCQNNSKPAINYSSKRSHSSFLDNFSFDPRNSLQQEHRLYSVRHCNPHNRIAPPVTVRNAIPVFSAPPLPSPQPSLVMRPQALGVAPPVCVRQAVPIFAASVCKELPTVHPVIKPEDPTNTEISNNSSRGASLSPVSAVLNSEVPALQVDLPSSEAVTIQVEAVAKVSSPPVSSKAPAEETRIAVQDKLQESKEIEDLKGLKI</sequence>